<dbReference type="RefSeq" id="WP_117364390.1">
    <property type="nucleotide sequence ID" value="NZ_CP024047.1"/>
</dbReference>
<reference evidence="2" key="3">
    <citation type="journal article" date="2019" name="Int. J. Syst. Evol. Microbiol.">
        <title>Natronolimnobius sulfurireducens sp. nov. and Halalkaliarchaeum desulfuricum gen. nov., sp. nov., the first sulfur-respiring alkaliphilic haloarchaea from hypersaline alkaline lakes.</title>
        <authorList>
            <person name="Sorokin D.Y."/>
            <person name="Yakimov M."/>
            <person name="Messina E."/>
            <person name="Merkel A.Y."/>
            <person name="Bale N.J."/>
            <person name="Sinninghe Damste J.S."/>
        </authorList>
    </citation>
    <scope>NUCLEOTIDE SEQUENCE</scope>
    <source>
        <strain evidence="3">AArc-Mg</strain>
        <strain evidence="2">AArc1</strain>
    </source>
</reference>
<name>A0A346PFK7_9EURY</name>
<accession>A0A346PFK7</accession>
<dbReference type="Pfam" id="PF18545">
    <property type="entry name" value="HalOD1"/>
    <property type="match status" value="1"/>
</dbReference>
<evidence type="ECO:0000259" key="1">
    <source>
        <dbReference type="Pfam" id="PF18545"/>
    </source>
</evidence>
<dbReference type="Proteomes" id="UP000258613">
    <property type="component" value="Chromosome"/>
</dbReference>
<evidence type="ECO:0000313" key="2">
    <source>
        <dbReference type="EMBL" id="AXR78302.1"/>
    </source>
</evidence>
<reference evidence="4" key="2">
    <citation type="submission" date="2018-02" db="EMBL/GenBank/DDBJ databases">
        <title>Phenotypic and genomic properties of facultatively anaerobic sulfur-reducing natronoarchaea from hypersaline soda lakes.</title>
        <authorList>
            <person name="Sorokin D.Y."/>
            <person name="Kublanov I.V."/>
            <person name="Roman P."/>
            <person name="Sinninghe Damste J.S."/>
            <person name="Golyshin P.N."/>
            <person name="Rojo D."/>
            <person name="Ciordia S."/>
            <person name="Mena M.D.C."/>
            <person name="Ferrer M."/>
            <person name="Messina E."/>
            <person name="Smedile F."/>
            <person name="La Spada G."/>
            <person name="La Cono V."/>
            <person name="Yakimov M.M."/>
        </authorList>
    </citation>
    <scope>NUCLEOTIDE SEQUENCE [LARGE SCALE GENOMIC DNA]</scope>
    <source>
        <strain evidence="4">AArc-Mg</strain>
    </source>
</reference>
<dbReference type="OrthoDB" id="199137at2157"/>
<evidence type="ECO:0000313" key="4">
    <source>
        <dbReference type="Proteomes" id="UP000258613"/>
    </source>
</evidence>
<dbReference type="Proteomes" id="UP000258707">
    <property type="component" value="Chromosome"/>
</dbReference>
<dbReference type="AlphaFoldDB" id="A0A346PFK7"/>
<dbReference type="InterPro" id="IPR040624">
    <property type="entry name" value="HalOD1"/>
</dbReference>
<evidence type="ECO:0000313" key="3">
    <source>
        <dbReference type="EMBL" id="AXR81667.1"/>
    </source>
</evidence>
<feature type="domain" description="Halobacterial output" evidence="1">
    <location>
        <begin position="13"/>
        <end position="90"/>
    </location>
</feature>
<organism evidence="2 5">
    <name type="scientific">Natrarchaeobaculum sulfurireducens</name>
    <dbReference type="NCBI Taxonomy" id="2044521"/>
    <lineage>
        <taxon>Archaea</taxon>
        <taxon>Methanobacteriati</taxon>
        <taxon>Methanobacteriota</taxon>
        <taxon>Stenosarchaea group</taxon>
        <taxon>Halobacteria</taxon>
        <taxon>Halobacteriales</taxon>
        <taxon>Natrialbaceae</taxon>
        <taxon>Natrarchaeobaculum</taxon>
    </lineage>
</organism>
<dbReference type="KEGG" id="nan:AArc1_1982"/>
<dbReference type="KEGG" id="nag:AArcMg_1657"/>
<sequence length="97" mass="10702">MLLSVDRSESSRNQSLSFEVIVAIAEREGVDPMDIEPPAYDALYDVINPEALDSLFAPREDGTPRAAGRVEFPFCGYQVVVTSDGTVEVEDERTGYE</sequence>
<reference evidence="5" key="1">
    <citation type="submission" date="2017-10" db="EMBL/GenBank/DDBJ databases">
        <title>Phenotypic and genomic properties of facultatively anaerobic sulfur-reducing natronoarchaea from hypersaline soda lakes.</title>
        <authorList>
            <person name="Sorokin D.Y."/>
            <person name="Kublanov I.V."/>
            <person name="Roman P."/>
            <person name="Sinninghe Damste J.S."/>
            <person name="Golyshin P.N."/>
            <person name="Rojo D."/>
            <person name="Ciordia S."/>
            <person name="Mena Md.C."/>
            <person name="Ferrer M."/>
            <person name="Messina E."/>
            <person name="Smedile F."/>
            <person name="La Spada G."/>
            <person name="La Cono V."/>
            <person name="Yakimov M.M."/>
        </authorList>
    </citation>
    <scope>NUCLEOTIDE SEQUENCE [LARGE SCALE GENOMIC DNA]</scope>
    <source>
        <strain evidence="5">AArc1</strain>
    </source>
</reference>
<gene>
    <name evidence="2" type="ORF">AArc1_1982</name>
    <name evidence="3" type="ORF">AArcMg_1657</name>
</gene>
<keyword evidence="4" id="KW-1185">Reference proteome</keyword>
<protein>
    <recommendedName>
        <fullName evidence="1">Halobacterial output domain-containing protein</fullName>
    </recommendedName>
</protein>
<dbReference type="GeneID" id="37642139"/>
<dbReference type="EMBL" id="CP024047">
    <property type="protein sequence ID" value="AXR78302.1"/>
    <property type="molecule type" value="Genomic_DNA"/>
</dbReference>
<accession>A0A346PQ72</accession>
<proteinExistence type="predicted"/>
<evidence type="ECO:0000313" key="5">
    <source>
        <dbReference type="Proteomes" id="UP000258707"/>
    </source>
</evidence>
<dbReference type="EMBL" id="CP027033">
    <property type="protein sequence ID" value="AXR81667.1"/>
    <property type="molecule type" value="Genomic_DNA"/>
</dbReference>